<name>A0AAN8EAI5_9EURO</name>
<feature type="transmembrane region" description="Helical" evidence="1">
    <location>
        <begin position="178"/>
        <end position="201"/>
    </location>
</feature>
<reference evidence="2 3" key="1">
    <citation type="submission" date="2022-12" db="EMBL/GenBank/DDBJ databases">
        <title>Genomic features and morphological characterization of a novel Knufia sp. strain isolated from spacecraft assembly facility.</title>
        <authorList>
            <person name="Teixeira M."/>
            <person name="Chander A.M."/>
            <person name="Stajich J.E."/>
            <person name="Venkateswaran K."/>
        </authorList>
    </citation>
    <scope>NUCLEOTIDE SEQUENCE [LARGE SCALE GENOMIC DNA]</scope>
    <source>
        <strain evidence="2 3">FJI-L2-BK-P2</strain>
    </source>
</reference>
<gene>
    <name evidence="2" type="ORF">OHC33_008290</name>
</gene>
<evidence type="ECO:0000313" key="3">
    <source>
        <dbReference type="Proteomes" id="UP001316803"/>
    </source>
</evidence>
<protein>
    <recommendedName>
        <fullName evidence="4">Tetraspanin</fullName>
    </recommendedName>
</protein>
<proteinExistence type="predicted"/>
<keyword evidence="1" id="KW-0812">Transmembrane</keyword>
<accession>A0AAN8EAI5</accession>
<dbReference type="Proteomes" id="UP001316803">
    <property type="component" value="Unassembled WGS sequence"/>
</dbReference>
<feature type="transmembrane region" description="Helical" evidence="1">
    <location>
        <begin position="88"/>
        <end position="107"/>
    </location>
</feature>
<evidence type="ECO:0000313" key="2">
    <source>
        <dbReference type="EMBL" id="KAK5950624.1"/>
    </source>
</evidence>
<keyword evidence="3" id="KW-1185">Reference proteome</keyword>
<keyword evidence="1" id="KW-0472">Membrane</keyword>
<evidence type="ECO:0008006" key="4">
    <source>
        <dbReference type="Google" id="ProtNLM"/>
    </source>
</evidence>
<feature type="transmembrane region" description="Helical" evidence="1">
    <location>
        <begin position="7"/>
        <end position="26"/>
    </location>
</feature>
<dbReference type="EMBL" id="JAKLMC020000025">
    <property type="protein sequence ID" value="KAK5950624.1"/>
    <property type="molecule type" value="Genomic_DNA"/>
</dbReference>
<sequence>MARKTFIVFIAFNLIFLLCAALHFFIPLYTRTSIKKAPTLDSIASNLLLDECPLTASMANAALMTFSFVISLPALFRKQNLILLQIHAWLIVIAAIFTLGIGLEIWFSTLETRRNLEPIWNRQSTFIQSMLQFKFKCCGYNDPEVFIKDGTCPNAAEVARHGGCIGPFGVFANQFLDVVFTTFFGFVAVDMLVLLSVLCVIKETKEQRRYVLIDQKKRYGEF</sequence>
<organism evidence="2 3">
    <name type="scientific">Knufia fluminis</name>
    <dbReference type="NCBI Taxonomy" id="191047"/>
    <lineage>
        <taxon>Eukaryota</taxon>
        <taxon>Fungi</taxon>
        <taxon>Dikarya</taxon>
        <taxon>Ascomycota</taxon>
        <taxon>Pezizomycotina</taxon>
        <taxon>Eurotiomycetes</taxon>
        <taxon>Chaetothyriomycetidae</taxon>
        <taxon>Chaetothyriales</taxon>
        <taxon>Trichomeriaceae</taxon>
        <taxon>Knufia</taxon>
    </lineage>
</organism>
<evidence type="ECO:0000256" key="1">
    <source>
        <dbReference type="SAM" id="Phobius"/>
    </source>
</evidence>
<comment type="caution">
    <text evidence="2">The sequence shown here is derived from an EMBL/GenBank/DDBJ whole genome shotgun (WGS) entry which is preliminary data.</text>
</comment>
<feature type="transmembrane region" description="Helical" evidence="1">
    <location>
        <begin position="54"/>
        <end position="76"/>
    </location>
</feature>
<dbReference type="AlphaFoldDB" id="A0AAN8EAI5"/>
<keyword evidence="1" id="KW-1133">Transmembrane helix</keyword>